<evidence type="ECO:0000313" key="7">
    <source>
        <dbReference type="EMBL" id="KAJ9563368.1"/>
    </source>
</evidence>
<dbReference type="CDD" id="cd00038">
    <property type="entry name" value="CAP_ED"/>
    <property type="match status" value="1"/>
</dbReference>
<dbReference type="PROSITE" id="PS50042">
    <property type="entry name" value="CNMP_BINDING_3"/>
    <property type="match status" value="1"/>
</dbReference>
<feature type="domain" description="Cyclic nucleotide-binding" evidence="6">
    <location>
        <begin position="40"/>
        <end position="107"/>
    </location>
</feature>
<evidence type="ECO:0000259" key="6">
    <source>
        <dbReference type="PROSITE" id="PS50042"/>
    </source>
</evidence>
<dbReference type="Pfam" id="PF04900">
    <property type="entry name" value="Fcf1"/>
    <property type="match status" value="1"/>
</dbReference>
<dbReference type="InterPro" id="IPR014710">
    <property type="entry name" value="RmlC-like_jellyroll"/>
</dbReference>
<gene>
    <name evidence="7" type="ORF">OSB04_008528</name>
</gene>
<evidence type="ECO:0000256" key="2">
    <source>
        <dbReference type="ARBA" id="ARBA00022517"/>
    </source>
</evidence>
<keyword evidence="4" id="KW-0539">Nucleus</keyword>
<evidence type="ECO:0000256" key="5">
    <source>
        <dbReference type="ARBA" id="ARBA00024026"/>
    </source>
</evidence>
<dbReference type="InterPro" id="IPR029060">
    <property type="entry name" value="PIN-like_dom_sf"/>
</dbReference>
<dbReference type="InterPro" id="IPR000595">
    <property type="entry name" value="cNMP-bd_dom"/>
</dbReference>
<evidence type="ECO:0000256" key="4">
    <source>
        <dbReference type="ARBA" id="ARBA00023242"/>
    </source>
</evidence>
<protein>
    <recommendedName>
        <fullName evidence="6">Cyclic nucleotide-binding domain-containing protein</fullName>
    </recommendedName>
</protein>
<keyword evidence="8" id="KW-1185">Reference proteome</keyword>
<dbReference type="InterPro" id="IPR006984">
    <property type="entry name" value="Fcf1/UTP23"/>
</dbReference>
<dbReference type="AlphaFoldDB" id="A0AA38TM02"/>
<dbReference type="EMBL" id="JARYMX010000002">
    <property type="protein sequence ID" value="KAJ9563368.1"/>
    <property type="molecule type" value="Genomic_DNA"/>
</dbReference>
<organism evidence="7 8">
    <name type="scientific">Centaurea solstitialis</name>
    <name type="common">yellow star-thistle</name>
    <dbReference type="NCBI Taxonomy" id="347529"/>
    <lineage>
        <taxon>Eukaryota</taxon>
        <taxon>Viridiplantae</taxon>
        <taxon>Streptophyta</taxon>
        <taxon>Embryophyta</taxon>
        <taxon>Tracheophyta</taxon>
        <taxon>Spermatophyta</taxon>
        <taxon>Magnoliopsida</taxon>
        <taxon>eudicotyledons</taxon>
        <taxon>Gunneridae</taxon>
        <taxon>Pentapetalae</taxon>
        <taxon>asterids</taxon>
        <taxon>campanulids</taxon>
        <taxon>Asterales</taxon>
        <taxon>Asteraceae</taxon>
        <taxon>Carduoideae</taxon>
        <taxon>Cardueae</taxon>
        <taxon>Centaureinae</taxon>
        <taxon>Centaurea</taxon>
    </lineage>
</organism>
<evidence type="ECO:0000256" key="1">
    <source>
        <dbReference type="ARBA" id="ARBA00004604"/>
    </source>
</evidence>
<dbReference type="PANTHER" id="PTHR12416">
    <property type="entry name" value="RRNA-PROCESSING PROTEIN UTP23 HOMOLOG"/>
    <property type="match status" value="1"/>
</dbReference>
<dbReference type="Proteomes" id="UP001172457">
    <property type="component" value="Chromosome 2"/>
</dbReference>
<dbReference type="SMART" id="SM00670">
    <property type="entry name" value="PINc"/>
    <property type="match status" value="1"/>
</dbReference>
<dbReference type="GO" id="GO:0042274">
    <property type="term" value="P:ribosomal small subunit biogenesis"/>
    <property type="evidence" value="ECO:0007669"/>
    <property type="project" value="UniProtKB-ARBA"/>
</dbReference>
<dbReference type="InterPro" id="IPR037503">
    <property type="entry name" value="Fcf1_PIN"/>
</dbReference>
<dbReference type="SUPFAM" id="SSF51206">
    <property type="entry name" value="cAMP-binding domain-like"/>
    <property type="match status" value="1"/>
</dbReference>
<dbReference type="GO" id="GO:0006364">
    <property type="term" value="P:rRNA processing"/>
    <property type="evidence" value="ECO:0007669"/>
    <property type="project" value="UniProtKB-KW"/>
</dbReference>
<dbReference type="CDD" id="cd09864">
    <property type="entry name" value="PIN_Fcf1-like"/>
    <property type="match status" value="1"/>
</dbReference>
<name>A0AA38TM02_9ASTR</name>
<dbReference type="InterPro" id="IPR002716">
    <property type="entry name" value="PIN_dom"/>
</dbReference>
<comment type="caution">
    <text evidence="7">The sequence shown here is derived from an EMBL/GenBank/DDBJ whole genome shotgun (WGS) entry which is preliminary data.</text>
</comment>
<comment type="subcellular location">
    <subcellularLocation>
        <location evidence="1">Nucleus</location>
        <location evidence="1">Nucleolus</location>
    </subcellularLocation>
</comment>
<evidence type="ECO:0000313" key="8">
    <source>
        <dbReference type="Proteomes" id="UP001172457"/>
    </source>
</evidence>
<accession>A0AA38TM02</accession>
<evidence type="ECO:0000256" key="3">
    <source>
        <dbReference type="ARBA" id="ARBA00022552"/>
    </source>
</evidence>
<dbReference type="Gene3D" id="3.40.50.1010">
    <property type="entry name" value="5'-nuclease"/>
    <property type="match status" value="1"/>
</dbReference>
<dbReference type="SUPFAM" id="SSF88723">
    <property type="entry name" value="PIN domain-like"/>
    <property type="match status" value="1"/>
</dbReference>
<proteinExistence type="inferred from homology"/>
<dbReference type="Gene3D" id="2.60.120.10">
    <property type="entry name" value="Jelly Rolls"/>
    <property type="match status" value="1"/>
</dbReference>
<sequence>MLSSSNVTPRVEKMKERMREAEEFMTYVDLPQQLRQQQQLLRNMEEHLYDLTCELMKPVFDIKDSTVMHEGYVVDEMVFITSGKLIVTDYGRENNLYHGCVFGEELLRWALHPFGVPPITNRMVKTITDVQGFALGADELKFLASQFSQDFKTRVEHIFRCMSIESQIWAANRIQAAWRSRWERKQKKPLNEQWASNRIQAAWRSHGESKQDKALKEQWAAEYCRKKWEKAVKDDEWAEFIQAAEQWEMAMQRAAEFMQDITQGGLSLNRDIKVGLSESIAWFTPNECHHLFFKSKVTEANLRGTRTTEPLAVLTEPLARSLLQSLSKERPCDGLKMKFQIFAQAKCHRASVDHLRGSVEHHRDSDAFKVIRRFFCHYAQLATSIATPIICSLPVPAEKIRKMGGVGDDTVPKLGSLCVQGFASESGFEEREMGRAKKGPKFAVMKKLASHKAIKQHKEEVLNPNKKDLTKEKLPRNVPYVSSALFFTYNTALGPPYRVLVDTNFINFSIQNKLDLEKGMMDCLYAKCTPCITDCVMAELEKLGQKYRVALRIAKDPRFERLPCTHKGTYADDCIVERVTQHKCYMVATCDRDLKRRIRKIPGVPIMYITQHKYSIERLPEATMGGAPRI</sequence>
<reference evidence="7" key="1">
    <citation type="submission" date="2023-03" db="EMBL/GenBank/DDBJ databases">
        <title>Chromosome-scale reference genome and RAD-based genetic map of yellow starthistle (Centaurea solstitialis) reveal putative structural variation and QTLs associated with invader traits.</title>
        <authorList>
            <person name="Reatini B."/>
            <person name="Cang F.A."/>
            <person name="Jiang Q."/>
            <person name="Mckibben M.T.W."/>
            <person name="Barker M.S."/>
            <person name="Rieseberg L.H."/>
            <person name="Dlugosch K.M."/>
        </authorList>
    </citation>
    <scope>NUCLEOTIDE SEQUENCE</scope>
    <source>
        <strain evidence="7">CAN-66</strain>
        <tissue evidence="7">Leaf</tissue>
    </source>
</reference>
<keyword evidence="2" id="KW-0690">Ribosome biogenesis</keyword>
<dbReference type="FunFam" id="3.40.50.1010:FF:000004">
    <property type="entry name" value="rRNA-processing protein FCF1 homolog"/>
    <property type="match status" value="1"/>
</dbReference>
<keyword evidence="3" id="KW-0698">rRNA processing</keyword>
<comment type="similarity">
    <text evidence="5">Belongs to the UTP23/FCF1 family. FCF1 subfamily.</text>
</comment>
<dbReference type="GO" id="GO:0032040">
    <property type="term" value="C:small-subunit processome"/>
    <property type="evidence" value="ECO:0007669"/>
    <property type="project" value="InterPro"/>
</dbReference>
<dbReference type="InterPro" id="IPR018490">
    <property type="entry name" value="cNMP-bd_dom_sf"/>
</dbReference>